<evidence type="ECO:0000256" key="1">
    <source>
        <dbReference type="SAM" id="Phobius"/>
    </source>
</evidence>
<keyword evidence="1" id="KW-0472">Membrane</keyword>
<protein>
    <recommendedName>
        <fullName evidence="4">DUF2809 domain-containing protein</fullName>
    </recommendedName>
</protein>
<comment type="caution">
    <text evidence="2">The sequence shown here is derived from an EMBL/GenBank/DDBJ whole genome shotgun (WGS) entry which is preliminary data.</text>
</comment>
<feature type="transmembrane region" description="Helical" evidence="1">
    <location>
        <begin position="131"/>
        <end position="148"/>
    </location>
</feature>
<name>A0A944QSZ9_9GAMM</name>
<dbReference type="AlphaFoldDB" id="A0A944QSZ9"/>
<evidence type="ECO:0008006" key="4">
    <source>
        <dbReference type="Google" id="ProtNLM"/>
    </source>
</evidence>
<evidence type="ECO:0000313" key="2">
    <source>
        <dbReference type="EMBL" id="MBT2988562.1"/>
    </source>
</evidence>
<accession>A0A944QSZ9</accession>
<reference evidence="2 3" key="1">
    <citation type="submission" date="2021-05" db="EMBL/GenBank/DDBJ databases">
        <title>Genetic and Functional Diversity in Clade A Lucinid endosymbionts from the Bahamas.</title>
        <authorList>
            <person name="Giani N.M."/>
            <person name="Engel A.S."/>
            <person name="Campbell B.J."/>
        </authorList>
    </citation>
    <scope>NUCLEOTIDE SEQUENCE [LARGE SCALE GENOMIC DNA]</scope>
    <source>
        <strain evidence="2">LUC16012Gg_MoonRockCtena</strain>
    </source>
</reference>
<feature type="transmembrane region" description="Helical" evidence="1">
    <location>
        <begin position="53"/>
        <end position="73"/>
    </location>
</feature>
<dbReference type="Proteomes" id="UP000770889">
    <property type="component" value="Unassembled WGS sequence"/>
</dbReference>
<keyword evidence="1" id="KW-0812">Transmembrane</keyword>
<sequence length="157" mass="17680">MELYALMLASVLGVLVYTLERDPASVYLMPDFIGSLGLWGSLSLPFSGQIPEFVHVYICILLTALVLDRSLFIHRSITLAWFLFDFMAEIAQHPDIAATISDRIPRWFSDIPVLQNTQSYLLGSTFDPLDLLFILLGSIAAYLTLIFCNRLEGPRHV</sequence>
<evidence type="ECO:0000313" key="3">
    <source>
        <dbReference type="Proteomes" id="UP000770889"/>
    </source>
</evidence>
<feature type="transmembrane region" description="Helical" evidence="1">
    <location>
        <begin position="28"/>
        <end position="46"/>
    </location>
</feature>
<gene>
    <name evidence="2" type="ORF">KME65_06315</name>
</gene>
<proteinExistence type="predicted"/>
<organism evidence="2 3">
    <name type="scientific">Candidatus Thiodiazotropha taylori</name>
    <dbReference type="NCBI Taxonomy" id="2792791"/>
    <lineage>
        <taxon>Bacteria</taxon>
        <taxon>Pseudomonadati</taxon>
        <taxon>Pseudomonadota</taxon>
        <taxon>Gammaproteobacteria</taxon>
        <taxon>Chromatiales</taxon>
        <taxon>Sedimenticolaceae</taxon>
        <taxon>Candidatus Thiodiazotropha</taxon>
    </lineage>
</organism>
<keyword evidence="1" id="KW-1133">Transmembrane helix</keyword>
<dbReference type="EMBL" id="JAHHGM010000004">
    <property type="protein sequence ID" value="MBT2988562.1"/>
    <property type="molecule type" value="Genomic_DNA"/>
</dbReference>